<organism evidence="3">
    <name type="scientific">Nakamurella sp. A5-74</name>
    <dbReference type="NCBI Taxonomy" id="3158264"/>
    <lineage>
        <taxon>Bacteria</taxon>
        <taxon>Bacillati</taxon>
        <taxon>Actinomycetota</taxon>
        <taxon>Actinomycetes</taxon>
        <taxon>Nakamurellales</taxon>
        <taxon>Nakamurellaceae</taxon>
        <taxon>Nakamurella</taxon>
    </lineage>
</organism>
<feature type="region of interest" description="Disordered" evidence="1">
    <location>
        <begin position="1"/>
        <end position="23"/>
    </location>
</feature>
<feature type="compositionally biased region" description="Low complexity" evidence="1">
    <location>
        <begin position="101"/>
        <end position="125"/>
    </location>
</feature>
<proteinExistence type="predicted"/>
<feature type="region of interest" description="Disordered" evidence="1">
    <location>
        <begin position="56"/>
        <end position="125"/>
    </location>
</feature>
<reference evidence="3" key="1">
    <citation type="submission" date="2024-05" db="EMBL/GenBank/DDBJ databases">
        <authorList>
            <person name="Cai S.Y."/>
            <person name="Jin L.M."/>
            <person name="Li H.R."/>
        </authorList>
    </citation>
    <scope>NUCLEOTIDE SEQUENCE</scope>
    <source>
        <strain evidence="3">A5-74</strain>
    </source>
</reference>
<evidence type="ECO:0000256" key="1">
    <source>
        <dbReference type="SAM" id="MobiDB-lite"/>
    </source>
</evidence>
<dbReference type="Pfam" id="PF13462">
    <property type="entry name" value="Thioredoxin_4"/>
    <property type="match status" value="1"/>
</dbReference>
<gene>
    <name evidence="3" type="ORF">ABLG96_06930</name>
</gene>
<sequence>MTTTGWMQVRGGLGGNRRWRQARRGRRAATSVALVAVLVAGCGGEVAGVAARGARTAASVERPSLPSDTGSAGTPATTSLPTTSSRPAPTGPGTTPPETTPPETRTTPPETTRSGAEPTSRATTSAAVTATLGDSGAIEVGSPSAKIVLDVYEEPMCPPCATFAARYGPDIAAAALSGKARVRFRIANFLDKQSHSKNYSTRAIAALLTVLAYDRDARTLLAVQDAIFDDRNQPIEGSDADLSDAQLATLAQQHGAGTESVAAIRTGLVRKTAAATARLTRSYMTAQKVSGVPWVQVDGRAVDLDDPQWLSKALTG</sequence>
<dbReference type="SUPFAM" id="SSF52833">
    <property type="entry name" value="Thioredoxin-like"/>
    <property type="match status" value="1"/>
</dbReference>
<dbReference type="Gene3D" id="3.40.30.10">
    <property type="entry name" value="Glutaredoxin"/>
    <property type="match status" value="1"/>
</dbReference>
<dbReference type="InterPro" id="IPR012336">
    <property type="entry name" value="Thioredoxin-like_fold"/>
</dbReference>
<dbReference type="InterPro" id="IPR036249">
    <property type="entry name" value="Thioredoxin-like_sf"/>
</dbReference>
<evidence type="ECO:0000313" key="3">
    <source>
        <dbReference type="EMBL" id="XCG65028.1"/>
    </source>
</evidence>
<feature type="compositionally biased region" description="Low complexity" evidence="1">
    <location>
        <begin position="71"/>
        <end position="93"/>
    </location>
</feature>
<dbReference type="EMBL" id="CP159218">
    <property type="protein sequence ID" value="XCG65028.1"/>
    <property type="molecule type" value="Genomic_DNA"/>
</dbReference>
<dbReference type="AlphaFoldDB" id="A0AAU8DRU8"/>
<protein>
    <submittedName>
        <fullName evidence="3">Thioredoxin domain-containing protein</fullName>
    </submittedName>
</protein>
<evidence type="ECO:0000259" key="2">
    <source>
        <dbReference type="Pfam" id="PF13462"/>
    </source>
</evidence>
<accession>A0AAU8DRU8</accession>
<dbReference type="RefSeq" id="WP_353650639.1">
    <property type="nucleotide sequence ID" value="NZ_CP159218.1"/>
</dbReference>
<name>A0AAU8DRU8_9ACTN</name>
<feature type="domain" description="Thioredoxin-like fold" evidence="2">
    <location>
        <begin position="138"/>
        <end position="313"/>
    </location>
</feature>